<dbReference type="Proteomes" id="UP000199421">
    <property type="component" value="Unassembled WGS sequence"/>
</dbReference>
<dbReference type="GO" id="GO:0005737">
    <property type="term" value="C:cytoplasm"/>
    <property type="evidence" value="ECO:0007669"/>
    <property type="project" value="TreeGrafter"/>
</dbReference>
<gene>
    <name evidence="2" type="ORF">SAMN05661044_04381</name>
</gene>
<keyword evidence="3" id="KW-1185">Reference proteome</keyword>
<dbReference type="Gene3D" id="3.60.15.10">
    <property type="entry name" value="Ribonuclease Z/Hydroxyacylglutathione hydrolase-like"/>
    <property type="match status" value="1"/>
</dbReference>
<evidence type="ECO:0000313" key="3">
    <source>
        <dbReference type="Proteomes" id="UP000199421"/>
    </source>
</evidence>
<dbReference type="AlphaFoldDB" id="A0A1H7W1S8"/>
<dbReference type="PANTHER" id="PTHR15032">
    <property type="entry name" value="N-ACYL-PHOSPHATIDYLETHANOLAMINE-HYDROLYZING PHOSPHOLIPASE D"/>
    <property type="match status" value="1"/>
</dbReference>
<dbReference type="SUPFAM" id="SSF56281">
    <property type="entry name" value="Metallo-hydrolase/oxidoreductase"/>
    <property type="match status" value="1"/>
</dbReference>
<reference evidence="3" key="1">
    <citation type="submission" date="2016-10" db="EMBL/GenBank/DDBJ databases">
        <authorList>
            <person name="Varghese N."/>
            <person name="Submissions S."/>
        </authorList>
    </citation>
    <scope>NUCLEOTIDE SEQUENCE [LARGE SCALE GENOMIC DNA]</scope>
    <source>
        <strain evidence="3">DSM 18733</strain>
    </source>
</reference>
<evidence type="ECO:0000313" key="2">
    <source>
        <dbReference type="EMBL" id="SEM15466.1"/>
    </source>
</evidence>
<feature type="domain" description="Metallo-beta-lactamase" evidence="1">
    <location>
        <begin position="116"/>
        <end position="310"/>
    </location>
</feature>
<evidence type="ECO:0000259" key="1">
    <source>
        <dbReference type="Pfam" id="PF12706"/>
    </source>
</evidence>
<proteinExistence type="predicted"/>
<dbReference type="InterPro" id="IPR001279">
    <property type="entry name" value="Metallo-B-lactamas"/>
</dbReference>
<dbReference type="InterPro" id="IPR036866">
    <property type="entry name" value="RibonucZ/Hydroxyglut_hydro"/>
</dbReference>
<sequence>MIVLLCIVLLTAIVVFLYMRQQKFGKAPSGKRLELIKKSPHYKDGQFQNIHFTPTITEGYSTAGVTYDFLFKSFPRRTPADSIPSIKTDLLQLNVDSNVLVWFGHSSYFMQIGGKRFLIDPVFSGNASPIPRTNKSFKGTDIYHATDMPDIDYLLITHDHYDHLDYETILALKGKVKHVICGLGVGEHFEQWGFDVKKIIEKDWNDSIPLGDGFVVHTAPARHFSGRGFTRNNTLWLSYVLQTPNLKVYIGGDSGYDNHFADIGKQYGPIDLAILDNGQYNVAWQAIHMLPEEVLKAAQELRAKRIFPVHSSKFVLALHPWDEPLMKITALSKSHDFPLVTPMIGQEVNLNDTAQVFSEWWKGLN</sequence>
<dbReference type="RefSeq" id="WP_238383846.1">
    <property type="nucleotide sequence ID" value="NZ_FOAF01000008.1"/>
</dbReference>
<accession>A0A1H7W1S8</accession>
<dbReference type="Pfam" id="PF12706">
    <property type="entry name" value="Lactamase_B_2"/>
    <property type="match status" value="1"/>
</dbReference>
<name>A0A1H7W1S8_OLID1</name>
<protein>
    <submittedName>
        <fullName evidence="2">L-ascorbate metabolism protein UlaG, beta-lactamase superfamily</fullName>
    </submittedName>
</protein>
<organism evidence="2 3">
    <name type="scientific">Olivibacter domesticus</name>
    <name type="common">Pseudosphingobacterium domesticum</name>
    <dbReference type="NCBI Taxonomy" id="407022"/>
    <lineage>
        <taxon>Bacteria</taxon>
        <taxon>Pseudomonadati</taxon>
        <taxon>Bacteroidota</taxon>
        <taxon>Sphingobacteriia</taxon>
        <taxon>Sphingobacteriales</taxon>
        <taxon>Sphingobacteriaceae</taxon>
        <taxon>Olivibacter</taxon>
    </lineage>
</organism>
<dbReference type="EMBL" id="FOAF01000008">
    <property type="protein sequence ID" value="SEM15466.1"/>
    <property type="molecule type" value="Genomic_DNA"/>
</dbReference>
<dbReference type="PANTHER" id="PTHR15032:SF4">
    <property type="entry name" value="N-ACYL-PHOSPHATIDYLETHANOLAMINE-HYDROLYZING PHOSPHOLIPASE D"/>
    <property type="match status" value="1"/>
</dbReference>